<proteinExistence type="predicted"/>
<accession>A0A250F4B4</accession>
<evidence type="ECO:0000313" key="1">
    <source>
        <dbReference type="EMBL" id="ATA79999.1"/>
    </source>
</evidence>
<reference evidence="2" key="1">
    <citation type="submission" date="2017-06" db="EMBL/GenBank/DDBJ databases">
        <title>Capnocytophaga spp. assemblies.</title>
        <authorList>
            <person name="Gulvik C.A."/>
        </authorList>
    </citation>
    <scope>NUCLEOTIDE SEQUENCE [LARGE SCALE GENOMIC DNA]</scope>
    <source>
        <strain evidence="2">H4486</strain>
    </source>
</reference>
<dbReference type="SUPFAM" id="SSF52058">
    <property type="entry name" value="L domain-like"/>
    <property type="match status" value="1"/>
</dbReference>
<sequence>MQIKNFPVNSKNSYVVFENNDKIEELEPFMKENKLSRIIFSGFLGYNKSVLPFNENIDLIEEISLQCSKITDLTPLYHLSNIKKISIEENVALAHPFDIRKIANLTDFFTDDTLEIDGFFDHPTLKQLHIEPKKTKKLDIHNENNILESLSIANSHILDLSNCKKLTQLKGLYIAYLPKIEDINFILDMPTLTDIEICSCKKINNLIATLAQKNNLEKLTLWNQGNLDSIIPLSKLEHLTTLNIWEQTKIIDGKISFLEEMPNLKKIDIRKYTHYH</sequence>
<dbReference type="Proteomes" id="UP000217334">
    <property type="component" value="Chromosome"/>
</dbReference>
<evidence type="ECO:0000313" key="2">
    <source>
        <dbReference type="Proteomes" id="UP000217334"/>
    </source>
</evidence>
<organism evidence="1 2">
    <name type="scientific">Capnocytophaga sputigena</name>
    <dbReference type="NCBI Taxonomy" id="1019"/>
    <lineage>
        <taxon>Bacteria</taxon>
        <taxon>Pseudomonadati</taxon>
        <taxon>Bacteroidota</taxon>
        <taxon>Flavobacteriia</taxon>
        <taxon>Flavobacteriales</taxon>
        <taxon>Flavobacteriaceae</taxon>
        <taxon>Capnocytophaga</taxon>
    </lineage>
</organism>
<dbReference type="EMBL" id="CP022383">
    <property type="protein sequence ID" value="ATA79999.1"/>
    <property type="molecule type" value="Genomic_DNA"/>
</dbReference>
<dbReference type="Gene3D" id="3.80.10.10">
    <property type="entry name" value="Ribonuclease Inhibitor"/>
    <property type="match status" value="1"/>
</dbReference>
<protein>
    <submittedName>
        <fullName evidence="1">Uncharacterized protein</fullName>
    </submittedName>
</protein>
<dbReference type="AlphaFoldDB" id="A0A250F4B4"/>
<dbReference type="RefSeq" id="WP_095901840.1">
    <property type="nucleotide sequence ID" value="NZ_CAUTEC010000016.1"/>
</dbReference>
<dbReference type="InterPro" id="IPR032675">
    <property type="entry name" value="LRR_dom_sf"/>
</dbReference>
<gene>
    <name evidence="1" type="ORF">CGC59_10055</name>
</gene>
<name>A0A250F4B4_CAPSP</name>